<reference evidence="1" key="1">
    <citation type="journal article" date="2015" name="Nature">
        <title>Complex archaea that bridge the gap between prokaryotes and eukaryotes.</title>
        <authorList>
            <person name="Spang A."/>
            <person name="Saw J.H."/>
            <person name="Jorgensen S.L."/>
            <person name="Zaremba-Niedzwiedzka K."/>
            <person name="Martijn J."/>
            <person name="Lind A.E."/>
            <person name="van Eijk R."/>
            <person name="Schleper C."/>
            <person name="Guy L."/>
            <person name="Ettema T.J."/>
        </authorList>
    </citation>
    <scope>NUCLEOTIDE SEQUENCE</scope>
</reference>
<proteinExistence type="predicted"/>
<dbReference type="EMBL" id="LAZR01025069">
    <property type="protein sequence ID" value="KKL73101.1"/>
    <property type="molecule type" value="Genomic_DNA"/>
</dbReference>
<protein>
    <submittedName>
        <fullName evidence="1">Uncharacterized protein</fullName>
    </submittedName>
</protein>
<comment type="caution">
    <text evidence="1">The sequence shown here is derived from an EMBL/GenBank/DDBJ whole genome shotgun (WGS) entry which is preliminary data.</text>
</comment>
<gene>
    <name evidence="1" type="ORF">LCGC14_2078260</name>
</gene>
<dbReference type="AlphaFoldDB" id="A0A0F9F3Q0"/>
<sequence>MALSDQQKAFLQNYQTDFDKLALLLADLEQLRQVYVKRVYSSIPDVDLEEVEITATQLADSTNMVNELVNNFLANLPITQGDWQGIMDRIRRL</sequence>
<name>A0A0F9F3Q0_9ZZZZ</name>
<accession>A0A0F9F3Q0</accession>
<evidence type="ECO:0000313" key="1">
    <source>
        <dbReference type="EMBL" id="KKL73101.1"/>
    </source>
</evidence>
<organism evidence="1">
    <name type="scientific">marine sediment metagenome</name>
    <dbReference type="NCBI Taxonomy" id="412755"/>
    <lineage>
        <taxon>unclassified sequences</taxon>
        <taxon>metagenomes</taxon>
        <taxon>ecological metagenomes</taxon>
    </lineage>
</organism>